<proteinExistence type="inferred from homology"/>
<keyword evidence="12" id="KW-1185">Reference proteome</keyword>
<keyword evidence="7" id="KW-0560">Oxidoreductase</keyword>
<evidence type="ECO:0000256" key="3">
    <source>
        <dbReference type="ARBA" id="ARBA00006442"/>
    </source>
</evidence>
<keyword evidence="5" id="KW-0285">Flavoprotein</keyword>
<dbReference type="PANTHER" id="PTHR43429:SF3">
    <property type="entry name" value="NITRITE REDUCTASE [NAD(P)H]"/>
    <property type="match status" value="1"/>
</dbReference>
<evidence type="ECO:0000256" key="1">
    <source>
        <dbReference type="ARBA" id="ARBA00001974"/>
    </source>
</evidence>
<dbReference type="InterPro" id="IPR041364">
    <property type="entry name" value="Rbx-bd"/>
</dbReference>
<evidence type="ECO:0000256" key="7">
    <source>
        <dbReference type="ARBA" id="ARBA00023002"/>
    </source>
</evidence>
<accession>A0A0F7K3X2</accession>
<keyword evidence="6" id="KW-0274">FAD</keyword>
<dbReference type="PRINTS" id="PR00368">
    <property type="entry name" value="FADPNR"/>
</dbReference>
<dbReference type="Gene3D" id="3.50.50.60">
    <property type="entry name" value="FAD/NAD(P)-binding domain"/>
    <property type="match status" value="2"/>
</dbReference>
<dbReference type="PRINTS" id="PR00411">
    <property type="entry name" value="PNDRDTASEI"/>
</dbReference>
<evidence type="ECO:0000256" key="4">
    <source>
        <dbReference type="ARBA" id="ARBA00022490"/>
    </source>
</evidence>
<dbReference type="InterPro" id="IPR023753">
    <property type="entry name" value="FAD/NAD-binding_dom"/>
</dbReference>
<comment type="similarity">
    <text evidence="3">Belongs to the FAD-dependent oxidoreductase family.</text>
</comment>
<keyword evidence="4" id="KW-0963">Cytoplasm</keyword>
<dbReference type="GO" id="GO:0005737">
    <property type="term" value="C:cytoplasm"/>
    <property type="evidence" value="ECO:0007669"/>
    <property type="project" value="UniProtKB-SubCell"/>
</dbReference>
<sequence>MAIVIIGTGMAGYTLAREIRKSDPQVSLLLVTADDGNAYPKPALSNALIQGKQPQQIISADAATMAQRLDAKIHTHTRVEAIDTVGQQLVTDRGPLPYDRLVLATGARPIRLSFKGDAADQVISVNNLEEYQQFRDRIEHARRVAIIGPGLIGCEFANDLVASGREVAVIGPDPYPISTLLPEAAGQALQQGLAAQGVQWHLGTVVDGINHGEDGYRLQLTNGESVAADVILSAIGLKPDLRLANAIGLETNRGIVTDRTLQTSQAGIYALGDCAEIAGLNLPYVMPLMNGARALAKTLTGTETILTYPAMPVIIKTPACPIVVSPPPQGAAGIWSIEQAENGVRGLFHSPQGELLGFTLTGDCTSEKSDWTRQVPPVLA</sequence>
<keyword evidence="8" id="KW-0520">NAD</keyword>
<dbReference type="Proteomes" id="UP000034410">
    <property type="component" value="Chromosome"/>
</dbReference>
<feature type="domain" description="FAD/NAD(P)-binding" evidence="9">
    <location>
        <begin position="2"/>
        <end position="275"/>
    </location>
</feature>
<name>A0A0F7K3X2_9GAMM</name>
<dbReference type="Gene3D" id="3.30.390.120">
    <property type="match status" value="1"/>
</dbReference>
<evidence type="ECO:0000256" key="6">
    <source>
        <dbReference type="ARBA" id="ARBA00022827"/>
    </source>
</evidence>
<evidence type="ECO:0000259" key="9">
    <source>
        <dbReference type="Pfam" id="PF07992"/>
    </source>
</evidence>
<comment type="cofactor">
    <cofactor evidence="1">
        <name>FAD</name>
        <dbReference type="ChEBI" id="CHEBI:57692"/>
    </cofactor>
</comment>
<protein>
    <submittedName>
        <fullName evidence="11">Pyridine nucleotide-disulfide oxidoreductase</fullName>
    </submittedName>
</protein>
<evidence type="ECO:0000256" key="2">
    <source>
        <dbReference type="ARBA" id="ARBA00004496"/>
    </source>
</evidence>
<reference evidence="11 12" key="1">
    <citation type="journal article" date="2015" name="Genome Announc.">
        <title>Complete Genome Sequence of Sedimenticola thiotaurini Strain SIP-G1, a Polyphosphate- and Polyhydroxyalkanoate-Accumulating Sulfur-Oxidizing Gammaproteobacterium Isolated from Salt Marsh Sediments.</title>
        <authorList>
            <person name="Flood B.E."/>
            <person name="Jones D.S."/>
            <person name="Bailey J.V."/>
        </authorList>
    </citation>
    <scope>NUCLEOTIDE SEQUENCE [LARGE SCALE GENOMIC DNA]</scope>
    <source>
        <strain evidence="11 12">SIP-G1</strain>
    </source>
</reference>
<organism evidence="11 12">
    <name type="scientific">Sedimenticola thiotaurini</name>
    <dbReference type="NCBI Taxonomy" id="1543721"/>
    <lineage>
        <taxon>Bacteria</taxon>
        <taxon>Pseudomonadati</taxon>
        <taxon>Pseudomonadota</taxon>
        <taxon>Gammaproteobacteria</taxon>
        <taxon>Chromatiales</taxon>
        <taxon>Sedimenticolaceae</taxon>
        <taxon>Sedimenticola</taxon>
    </lineage>
</organism>
<feature type="domain" description="Rubredoxin binding" evidence="10">
    <location>
        <begin position="306"/>
        <end position="375"/>
    </location>
</feature>
<comment type="subcellular location">
    <subcellularLocation>
        <location evidence="2">Cytoplasm</location>
    </subcellularLocation>
</comment>
<dbReference type="Pfam" id="PF07992">
    <property type="entry name" value="Pyr_redox_2"/>
    <property type="match status" value="1"/>
</dbReference>
<dbReference type="EMBL" id="CP011412">
    <property type="protein sequence ID" value="AKH21940.1"/>
    <property type="molecule type" value="Genomic_DNA"/>
</dbReference>
<evidence type="ECO:0000256" key="5">
    <source>
        <dbReference type="ARBA" id="ARBA00022630"/>
    </source>
</evidence>
<dbReference type="PATRIC" id="fig|1543721.4.peg.3750"/>
<evidence type="ECO:0000313" key="12">
    <source>
        <dbReference type="Proteomes" id="UP000034410"/>
    </source>
</evidence>
<dbReference type="SUPFAM" id="SSF51905">
    <property type="entry name" value="FAD/NAD(P)-binding domain"/>
    <property type="match status" value="1"/>
</dbReference>
<dbReference type="GO" id="GO:0016491">
    <property type="term" value="F:oxidoreductase activity"/>
    <property type="evidence" value="ECO:0007669"/>
    <property type="project" value="UniProtKB-KW"/>
</dbReference>
<dbReference type="InterPro" id="IPR036188">
    <property type="entry name" value="FAD/NAD-bd_sf"/>
</dbReference>
<dbReference type="RefSeq" id="WP_046860860.1">
    <property type="nucleotide sequence ID" value="NZ_CP011412.1"/>
</dbReference>
<dbReference type="AlphaFoldDB" id="A0A0F7K3X2"/>
<dbReference type="KEGG" id="seds:AAY24_18110"/>
<evidence type="ECO:0000256" key="8">
    <source>
        <dbReference type="ARBA" id="ARBA00023027"/>
    </source>
</evidence>
<dbReference type="OrthoDB" id="9808980at2"/>
<evidence type="ECO:0000259" key="10">
    <source>
        <dbReference type="Pfam" id="PF18113"/>
    </source>
</evidence>
<evidence type="ECO:0000313" key="11">
    <source>
        <dbReference type="EMBL" id="AKH21940.1"/>
    </source>
</evidence>
<dbReference type="PANTHER" id="PTHR43429">
    <property type="entry name" value="PYRIDINE NUCLEOTIDE-DISULFIDE OXIDOREDUCTASE DOMAIN-CONTAINING"/>
    <property type="match status" value="1"/>
</dbReference>
<dbReference type="InterPro" id="IPR050260">
    <property type="entry name" value="FAD-bd_OxRdtase"/>
</dbReference>
<dbReference type="Pfam" id="PF18113">
    <property type="entry name" value="Rbx_binding"/>
    <property type="match status" value="1"/>
</dbReference>
<gene>
    <name evidence="11" type="ORF">AAY24_18110</name>
</gene>